<proteinExistence type="inferred from homology"/>
<dbReference type="GO" id="GO:0006308">
    <property type="term" value="P:DNA catabolic process"/>
    <property type="evidence" value="ECO:0007669"/>
    <property type="project" value="InterPro"/>
</dbReference>
<evidence type="ECO:0000256" key="7">
    <source>
        <dbReference type="ARBA" id="ARBA00022801"/>
    </source>
</evidence>
<keyword evidence="9" id="KW-0325">Glycoprotein</keyword>
<keyword evidence="8" id="KW-1015">Disulfide bond</keyword>
<evidence type="ECO:0000256" key="5">
    <source>
        <dbReference type="ARBA" id="ARBA00022723"/>
    </source>
</evidence>
<evidence type="ECO:0000256" key="6">
    <source>
        <dbReference type="ARBA" id="ARBA00022759"/>
    </source>
</evidence>
<dbReference type="InterPro" id="IPR003154">
    <property type="entry name" value="S1/P1nuclease"/>
</dbReference>
<organism evidence="10 11">
    <name type="scientific">Fraxinus pennsylvanica</name>
    <dbReference type="NCBI Taxonomy" id="56036"/>
    <lineage>
        <taxon>Eukaryota</taxon>
        <taxon>Viridiplantae</taxon>
        <taxon>Streptophyta</taxon>
        <taxon>Embryophyta</taxon>
        <taxon>Tracheophyta</taxon>
        <taxon>Spermatophyta</taxon>
        <taxon>Magnoliopsida</taxon>
        <taxon>eudicotyledons</taxon>
        <taxon>Gunneridae</taxon>
        <taxon>Pentapetalae</taxon>
        <taxon>asterids</taxon>
        <taxon>lamiids</taxon>
        <taxon>Lamiales</taxon>
        <taxon>Oleaceae</taxon>
        <taxon>Oleeae</taxon>
        <taxon>Fraxinus</taxon>
    </lineage>
</organism>
<keyword evidence="4" id="KW-0540">Nuclease</keyword>
<dbReference type="InterPro" id="IPR008947">
    <property type="entry name" value="PLipase_C/P1_nuclease_dom_sf"/>
</dbReference>
<keyword evidence="11" id="KW-1185">Reference proteome</keyword>
<dbReference type="Gene3D" id="1.10.575.10">
    <property type="entry name" value="P1 Nuclease"/>
    <property type="match status" value="1"/>
</dbReference>
<dbReference type="GO" id="GO:0003676">
    <property type="term" value="F:nucleic acid binding"/>
    <property type="evidence" value="ECO:0007669"/>
    <property type="project" value="InterPro"/>
</dbReference>
<evidence type="ECO:0000256" key="1">
    <source>
        <dbReference type="ARBA" id="ARBA00000245"/>
    </source>
</evidence>
<dbReference type="Pfam" id="PF02265">
    <property type="entry name" value="S1-P1_nuclease"/>
    <property type="match status" value="1"/>
</dbReference>
<dbReference type="PANTHER" id="PTHR33146">
    <property type="entry name" value="ENDONUCLEASE 4"/>
    <property type="match status" value="1"/>
</dbReference>
<reference evidence="10" key="1">
    <citation type="submission" date="2023-05" db="EMBL/GenBank/DDBJ databases">
        <authorList>
            <person name="Huff M."/>
        </authorList>
    </citation>
    <scope>NUCLEOTIDE SEQUENCE</scope>
</reference>
<comment type="catalytic activity">
    <reaction evidence="1">
        <text>Endonucleolytic cleavage to 5'-phosphomononucleotide and 5'-phosphooligonucleotide end-products.</text>
        <dbReference type="EC" id="3.1.30.1"/>
    </reaction>
</comment>
<dbReference type="PANTHER" id="PTHR33146:SF26">
    <property type="entry name" value="ENDONUCLEASE 4"/>
    <property type="match status" value="1"/>
</dbReference>
<evidence type="ECO:0000256" key="8">
    <source>
        <dbReference type="ARBA" id="ARBA00023157"/>
    </source>
</evidence>
<accession>A0AAD2DXT4</accession>
<evidence type="ECO:0000256" key="9">
    <source>
        <dbReference type="ARBA" id="ARBA00023180"/>
    </source>
</evidence>
<keyword evidence="6" id="KW-0255">Endonuclease</keyword>
<dbReference type="AlphaFoldDB" id="A0AAD2DXT4"/>
<dbReference type="GO" id="GO:0046872">
    <property type="term" value="F:metal ion binding"/>
    <property type="evidence" value="ECO:0007669"/>
    <property type="project" value="UniProtKB-KW"/>
</dbReference>
<dbReference type="GO" id="GO:0000014">
    <property type="term" value="F:single-stranded DNA endodeoxyribonuclease activity"/>
    <property type="evidence" value="ECO:0007669"/>
    <property type="project" value="UniProtKB-ARBA"/>
</dbReference>
<dbReference type="GO" id="GO:0004521">
    <property type="term" value="F:RNA endonuclease activity"/>
    <property type="evidence" value="ECO:0007669"/>
    <property type="project" value="UniProtKB-ARBA"/>
</dbReference>
<dbReference type="EMBL" id="OU503046">
    <property type="protein sequence ID" value="CAI9771687.1"/>
    <property type="molecule type" value="Genomic_DNA"/>
</dbReference>
<dbReference type="EC" id="3.1.30.1" evidence="3"/>
<keyword evidence="5" id="KW-0479">Metal-binding</keyword>
<evidence type="ECO:0000256" key="2">
    <source>
        <dbReference type="ARBA" id="ARBA00009547"/>
    </source>
</evidence>
<keyword evidence="7" id="KW-0378">Hydrolase</keyword>
<dbReference type="SUPFAM" id="SSF48537">
    <property type="entry name" value="Phospholipase C/P1 nuclease"/>
    <property type="match status" value="1"/>
</dbReference>
<evidence type="ECO:0000256" key="4">
    <source>
        <dbReference type="ARBA" id="ARBA00022722"/>
    </source>
</evidence>
<name>A0AAD2DXT4_9LAMI</name>
<evidence type="ECO:0000313" key="11">
    <source>
        <dbReference type="Proteomes" id="UP000834106"/>
    </source>
</evidence>
<evidence type="ECO:0000256" key="3">
    <source>
        <dbReference type="ARBA" id="ARBA00012562"/>
    </source>
</evidence>
<evidence type="ECO:0000313" key="10">
    <source>
        <dbReference type="EMBL" id="CAI9771687.1"/>
    </source>
</evidence>
<protein>
    <recommendedName>
        <fullName evidence="3">Aspergillus nuclease S1</fullName>
        <ecNumber evidence="3">3.1.30.1</ecNumber>
    </recommendedName>
</protein>
<gene>
    <name evidence="10" type="ORF">FPE_LOCUS19117</name>
</gene>
<sequence>MMTQFLNPNSLLSCSPQEKTLLLFATGQMRLSTITTIAEIVLYSMLIHLTSGDCHDASGHKDRCVTGAIYNYTKQLESASHDSDSLGLKCQLIFHRPKYYLKPLHVGFIGDEGGNTIKVRWYTRKTNLHHVWDTMIIESAMKTFYNKDLNEMIQSIQSNITEDWLADVPSWENCNATVCPDTLVGTEPDLVLFFDCAEEDMMKQVLNHNQSRKVFTSFNLPVIKYYSEKGKLYKIDATGTEDEIFKRVCHVFAALRYIV</sequence>
<comment type="similarity">
    <text evidence="2">Belongs to the nuclease type I family.</text>
</comment>
<dbReference type="Proteomes" id="UP000834106">
    <property type="component" value="Chromosome 11"/>
</dbReference>